<evidence type="ECO:0000256" key="5">
    <source>
        <dbReference type="ARBA" id="ARBA00022989"/>
    </source>
</evidence>
<evidence type="ECO:0000256" key="1">
    <source>
        <dbReference type="ARBA" id="ARBA00004236"/>
    </source>
</evidence>
<evidence type="ECO:0000256" key="4">
    <source>
        <dbReference type="ARBA" id="ARBA00022692"/>
    </source>
</evidence>
<keyword evidence="5 7" id="KW-1133">Transmembrane helix</keyword>
<reference evidence="8" key="1">
    <citation type="submission" date="2013-07" db="EMBL/GenBank/DDBJ databases">
        <title>Sub-species coevolution in mutualistic symbiosis.</title>
        <authorList>
            <person name="Murfin K."/>
            <person name="Klassen J."/>
            <person name="Lee M."/>
            <person name="Forst S."/>
            <person name="Stock P."/>
            <person name="Goodrich-Blair H."/>
        </authorList>
    </citation>
    <scope>NUCLEOTIDE SEQUENCE [LARGE SCALE GENOMIC DNA]</scope>
    <source>
        <strain evidence="8">Puntauvense</strain>
    </source>
</reference>
<evidence type="ECO:0000256" key="2">
    <source>
        <dbReference type="ARBA" id="ARBA00005362"/>
    </source>
</evidence>
<name>A0A077NI49_XENBV</name>
<keyword evidence="4 7" id="KW-0812">Transmembrane</keyword>
<feature type="transmembrane region" description="Helical" evidence="7">
    <location>
        <begin position="190"/>
        <end position="210"/>
    </location>
</feature>
<dbReference type="NCBIfam" id="NF008419">
    <property type="entry name" value="PRK11246.1"/>
    <property type="match status" value="1"/>
</dbReference>
<accession>A0A077NI49</accession>
<dbReference type="Pfam" id="PF10144">
    <property type="entry name" value="SMP_2"/>
    <property type="match status" value="1"/>
</dbReference>
<protein>
    <submittedName>
        <fullName evidence="8">Membrane protein, transcribed divergently from serB</fullName>
    </submittedName>
</protein>
<organism evidence="8">
    <name type="scientific">Xenorhabdus bovienii str. puntauvense</name>
    <dbReference type="NCBI Taxonomy" id="1398201"/>
    <lineage>
        <taxon>Bacteria</taxon>
        <taxon>Pseudomonadati</taxon>
        <taxon>Pseudomonadota</taxon>
        <taxon>Gammaproteobacteria</taxon>
        <taxon>Enterobacterales</taxon>
        <taxon>Morganellaceae</taxon>
        <taxon>Xenorhabdus</taxon>
    </lineage>
</organism>
<comment type="similarity">
    <text evidence="2">Belongs to the Smp family.</text>
</comment>
<evidence type="ECO:0000256" key="7">
    <source>
        <dbReference type="SAM" id="Phobius"/>
    </source>
</evidence>
<evidence type="ECO:0000256" key="3">
    <source>
        <dbReference type="ARBA" id="ARBA00022475"/>
    </source>
</evidence>
<dbReference type="HOGENOM" id="CLU_093836_0_0_6"/>
<dbReference type="EMBL" id="CBSW010000216">
    <property type="protein sequence ID" value="CDG98073.1"/>
    <property type="molecule type" value="Genomic_DNA"/>
</dbReference>
<proteinExistence type="inferred from homology"/>
<sequence length="244" mass="27700">MLFKLSYQYSIWQHDVFQSMDGITMIKAKLKFRLHKTAIILICIALLVLLLQGVSYFSRSQQQAQVNQFEDLAKTLAKQVAYSLSDYMENGSKDLNNKKIVASLNYLTSKSRILDASVYLENGTQIARSGEPISVRDRLSLDGKKSGSYFNQQLVVPIPGKNEPKGFLRLTLDNHRLETEAKQVDNTTNLLRIMILLALAIGFVLAHNLLQLTPSRWQQSPYLLTANTKSSDEDRENKSDTSRR</sequence>
<dbReference type="GO" id="GO:0005886">
    <property type="term" value="C:plasma membrane"/>
    <property type="evidence" value="ECO:0007669"/>
    <property type="project" value="UniProtKB-SubCell"/>
</dbReference>
<feature type="transmembrane region" description="Helical" evidence="7">
    <location>
        <begin position="37"/>
        <end position="57"/>
    </location>
</feature>
<keyword evidence="6 7" id="KW-0472">Membrane</keyword>
<dbReference type="InterPro" id="IPR019305">
    <property type="entry name" value="Uncharacterised_Smp"/>
</dbReference>
<dbReference type="AlphaFoldDB" id="A0A077NI49"/>
<evidence type="ECO:0000313" key="8">
    <source>
        <dbReference type="EMBL" id="CDG98073.1"/>
    </source>
</evidence>
<keyword evidence="3" id="KW-1003">Cell membrane</keyword>
<comment type="subcellular location">
    <subcellularLocation>
        <location evidence="1">Cell membrane</location>
    </subcellularLocation>
</comment>
<gene>
    <name evidence="8" type="primary">ytjB</name>
    <name evidence="8" type="ORF">XBP1_2930037</name>
</gene>
<dbReference type="Proteomes" id="UP000028511">
    <property type="component" value="Unassembled WGS sequence"/>
</dbReference>
<evidence type="ECO:0000256" key="6">
    <source>
        <dbReference type="ARBA" id="ARBA00023136"/>
    </source>
</evidence>
<comment type="caution">
    <text evidence="8">The sequence shown here is derived from an EMBL/GenBank/DDBJ whole genome shotgun (WGS) entry which is preliminary data.</text>
</comment>